<organism evidence="1 2">
    <name type="scientific">Methyloceanibacter methanicus</name>
    <dbReference type="NCBI Taxonomy" id="1774968"/>
    <lineage>
        <taxon>Bacteria</taxon>
        <taxon>Pseudomonadati</taxon>
        <taxon>Pseudomonadota</taxon>
        <taxon>Alphaproteobacteria</taxon>
        <taxon>Hyphomicrobiales</taxon>
        <taxon>Hyphomicrobiaceae</taxon>
        <taxon>Methyloceanibacter</taxon>
    </lineage>
</organism>
<dbReference type="EMBL" id="LPWG01000014">
    <property type="protein sequence ID" value="ODR98110.1"/>
    <property type="molecule type" value="Genomic_DNA"/>
</dbReference>
<reference evidence="1 2" key="1">
    <citation type="journal article" date="2016" name="Environ. Microbiol.">
        <title>New Methyloceanibacter diversity from North Sea sediments includes methanotroph containing solely the soluble methane monooxygenase.</title>
        <authorList>
            <person name="Vekeman B."/>
            <person name="Kerckhof F.M."/>
            <person name="Cremers G."/>
            <person name="de Vos P."/>
            <person name="Vandamme P."/>
            <person name="Boon N."/>
            <person name="Op den Camp H.J."/>
            <person name="Heylen K."/>
        </authorList>
    </citation>
    <scope>NUCLEOTIDE SEQUENCE [LARGE SCALE GENOMIC DNA]</scope>
    <source>
        <strain evidence="1 2">R-67174</strain>
    </source>
</reference>
<proteinExistence type="predicted"/>
<comment type="caution">
    <text evidence="1">The sequence shown here is derived from an EMBL/GenBank/DDBJ whole genome shotgun (WGS) entry which is preliminary data.</text>
</comment>
<dbReference type="Proteomes" id="UP000094501">
    <property type="component" value="Unassembled WGS sequence"/>
</dbReference>
<sequence>MSGKWPLLCAAFTASAVLYGAIVGGQIEQIFNAAVTGAERAAVAMGFGVKRVVVEGQRNATDAAITTALAAGPDTFMLAFDTDAAKDRLELCRGSGMRA</sequence>
<evidence type="ECO:0000313" key="2">
    <source>
        <dbReference type="Proteomes" id="UP000094501"/>
    </source>
</evidence>
<gene>
    <name evidence="1" type="ORF">AUC68_11510</name>
</gene>
<dbReference type="RefSeq" id="WP_069438431.1">
    <property type="nucleotide sequence ID" value="NZ_LPWG01000014.1"/>
</dbReference>
<evidence type="ECO:0000313" key="1">
    <source>
        <dbReference type="EMBL" id="ODR98110.1"/>
    </source>
</evidence>
<protein>
    <submittedName>
        <fullName evidence="1">Uncharacterized protein</fullName>
    </submittedName>
</protein>
<keyword evidence="2" id="KW-1185">Reference proteome</keyword>
<accession>A0A1E3VX62</accession>
<dbReference type="STRING" id="1774968.AUC68_11510"/>
<dbReference type="AlphaFoldDB" id="A0A1E3VX62"/>
<dbReference type="OrthoDB" id="9783091at2"/>
<name>A0A1E3VX62_9HYPH</name>